<feature type="binding site" evidence="8">
    <location>
        <position position="245"/>
    </location>
    <ligand>
        <name>Mg(2+)</name>
        <dbReference type="ChEBI" id="CHEBI:18420"/>
    </ligand>
</feature>
<comment type="similarity">
    <text evidence="1 8">Belongs to the SELO family.</text>
</comment>
<organism evidence="9 10">
    <name type="scientific">Pseudoalteromonas aurantia</name>
    <dbReference type="NCBI Taxonomy" id="43654"/>
    <lineage>
        <taxon>Bacteria</taxon>
        <taxon>Pseudomonadati</taxon>
        <taxon>Pseudomonadota</taxon>
        <taxon>Gammaproteobacteria</taxon>
        <taxon>Alteromonadales</taxon>
        <taxon>Pseudoalteromonadaceae</taxon>
        <taxon>Pseudoalteromonas</taxon>
    </lineage>
</organism>
<evidence type="ECO:0000256" key="2">
    <source>
        <dbReference type="ARBA" id="ARBA00022679"/>
    </source>
</evidence>
<evidence type="ECO:0000256" key="6">
    <source>
        <dbReference type="ARBA" id="ARBA00022840"/>
    </source>
</evidence>
<keyword evidence="8" id="KW-0464">Manganese</keyword>
<feature type="binding site" evidence="8">
    <location>
        <position position="81"/>
    </location>
    <ligand>
        <name>ATP</name>
        <dbReference type="ChEBI" id="CHEBI:30616"/>
    </ligand>
</feature>
<proteinExistence type="inferred from homology"/>
<feature type="active site" description="Proton acceptor" evidence="8">
    <location>
        <position position="244"/>
    </location>
</feature>
<evidence type="ECO:0000256" key="4">
    <source>
        <dbReference type="ARBA" id="ARBA00022723"/>
    </source>
</evidence>
<evidence type="ECO:0000313" key="9">
    <source>
        <dbReference type="EMBL" id="TMO69756.1"/>
    </source>
</evidence>
<dbReference type="NCBIfam" id="NF000658">
    <property type="entry name" value="PRK00029.1"/>
    <property type="match status" value="1"/>
</dbReference>
<keyword evidence="4 8" id="KW-0479">Metal-binding</keyword>
<dbReference type="Proteomes" id="UP000307217">
    <property type="component" value="Unassembled WGS sequence"/>
</dbReference>
<accession>A0A5S3VCM2</accession>
<comment type="catalytic activity">
    <reaction evidence="8">
        <text>L-tyrosyl-[protein] + ATP = O-(5'-adenylyl)-L-tyrosyl-[protein] + diphosphate</text>
        <dbReference type="Rhea" id="RHEA:54288"/>
        <dbReference type="Rhea" id="RHEA-COMP:10136"/>
        <dbReference type="Rhea" id="RHEA-COMP:13846"/>
        <dbReference type="ChEBI" id="CHEBI:30616"/>
        <dbReference type="ChEBI" id="CHEBI:33019"/>
        <dbReference type="ChEBI" id="CHEBI:46858"/>
        <dbReference type="ChEBI" id="CHEBI:83624"/>
        <dbReference type="EC" id="2.7.7.108"/>
    </reaction>
</comment>
<keyword evidence="5 8" id="KW-0547">Nucleotide-binding</keyword>
<evidence type="ECO:0000256" key="5">
    <source>
        <dbReference type="ARBA" id="ARBA00022741"/>
    </source>
</evidence>
<dbReference type="GO" id="GO:0030145">
    <property type="term" value="F:manganese ion binding"/>
    <property type="evidence" value="ECO:0007669"/>
    <property type="project" value="UniProtKB-UniRule"/>
</dbReference>
<comment type="catalytic activity">
    <reaction evidence="8">
        <text>L-threonyl-[protein] + ATP = 3-O-(5'-adenylyl)-L-threonyl-[protein] + diphosphate</text>
        <dbReference type="Rhea" id="RHEA:54292"/>
        <dbReference type="Rhea" id="RHEA-COMP:11060"/>
        <dbReference type="Rhea" id="RHEA-COMP:13847"/>
        <dbReference type="ChEBI" id="CHEBI:30013"/>
        <dbReference type="ChEBI" id="CHEBI:30616"/>
        <dbReference type="ChEBI" id="CHEBI:33019"/>
        <dbReference type="ChEBI" id="CHEBI:138113"/>
        <dbReference type="EC" id="2.7.7.108"/>
    </reaction>
</comment>
<feature type="binding site" evidence="8">
    <location>
        <position position="254"/>
    </location>
    <ligand>
        <name>Mg(2+)</name>
        <dbReference type="ChEBI" id="CHEBI:18420"/>
    </ligand>
</feature>
<feature type="binding site" evidence="8">
    <location>
        <position position="254"/>
    </location>
    <ligand>
        <name>ATP</name>
        <dbReference type="ChEBI" id="CHEBI:30616"/>
    </ligand>
</feature>
<comment type="caution">
    <text evidence="9">The sequence shown here is derived from an EMBL/GenBank/DDBJ whole genome shotgun (WGS) entry which is preliminary data.</text>
</comment>
<feature type="binding site" evidence="8">
    <location>
        <position position="167"/>
    </location>
    <ligand>
        <name>ATP</name>
        <dbReference type="ChEBI" id="CHEBI:30616"/>
    </ligand>
</feature>
<keyword evidence="2 8" id="KW-0808">Transferase</keyword>
<gene>
    <name evidence="8" type="primary">ydiU</name>
    <name evidence="8" type="synonym">selO</name>
    <name evidence="9" type="ORF">CWC19_03915</name>
</gene>
<evidence type="ECO:0000256" key="1">
    <source>
        <dbReference type="ARBA" id="ARBA00009747"/>
    </source>
</evidence>
<evidence type="ECO:0000313" key="10">
    <source>
        <dbReference type="Proteomes" id="UP000307217"/>
    </source>
</evidence>
<comment type="catalytic activity">
    <reaction evidence="8">
        <text>L-tyrosyl-[protein] + UTP = O-(5'-uridylyl)-L-tyrosyl-[protein] + diphosphate</text>
        <dbReference type="Rhea" id="RHEA:83887"/>
        <dbReference type="Rhea" id="RHEA-COMP:10136"/>
        <dbReference type="Rhea" id="RHEA-COMP:20238"/>
        <dbReference type="ChEBI" id="CHEBI:33019"/>
        <dbReference type="ChEBI" id="CHEBI:46398"/>
        <dbReference type="ChEBI" id="CHEBI:46858"/>
        <dbReference type="ChEBI" id="CHEBI:90602"/>
    </reaction>
</comment>
<keyword evidence="6 8" id="KW-0067">ATP-binding</keyword>
<feature type="binding site" evidence="8">
    <location>
        <position position="83"/>
    </location>
    <ligand>
        <name>ATP</name>
        <dbReference type="ChEBI" id="CHEBI:30616"/>
    </ligand>
</feature>
<dbReference type="EMBL" id="PNBX01000013">
    <property type="protein sequence ID" value="TMO69756.1"/>
    <property type="molecule type" value="Genomic_DNA"/>
</dbReference>
<dbReference type="OrthoDB" id="9776281at2"/>
<dbReference type="PANTHER" id="PTHR32057:SF14">
    <property type="entry name" value="PROTEIN ADENYLYLTRANSFERASE SELO, MITOCHONDRIAL"/>
    <property type="match status" value="1"/>
</dbReference>
<dbReference type="EC" id="2.7.7.-" evidence="8"/>
<feature type="binding site" evidence="8">
    <location>
        <position position="116"/>
    </location>
    <ligand>
        <name>ATP</name>
        <dbReference type="ChEBI" id="CHEBI:30616"/>
    </ligand>
</feature>
<feature type="binding site" evidence="8">
    <location>
        <position position="117"/>
    </location>
    <ligand>
        <name>ATP</name>
        <dbReference type="ChEBI" id="CHEBI:30616"/>
    </ligand>
</feature>
<dbReference type="GO" id="GO:0070733">
    <property type="term" value="F:AMPylase activity"/>
    <property type="evidence" value="ECO:0007669"/>
    <property type="project" value="UniProtKB-EC"/>
</dbReference>
<dbReference type="RefSeq" id="WP_138590178.1">
    <property type="nucleotide sequence ID" value="NZ_PNBX01000013.1"/>
</dbReference>
<dbReference type="PANTHER" id="PTHR32057">
    <property type="entry name" value="PROTEIN ADENYLYLTRANSFERASE SELO, MITOCHONDRIAL"/>
    <property type="match status" value="1"/>
</dbReference>
<keyword evidence="7 8" id="KW-0460">Magnesium</keyword>
<sequence>MTFLNRYDDISKEFAPVSKPRKSSAPSLLLWNEDLAKKLAIPVSQNDASELLSGNTPPLGVSPVALAYSGHQFGHFNPTLGDGRAHLLGAFSDPQGQLVDIQLKGSGRTPFSRGGDGLCALGPAVREFVMSQAIAALGVPTTQSLAVVTTGDSVFREQTVAGAVVSRVANSHIRVGSFQYLALKDDKQGMQNLMEHAITSHYPDITETGDARVVAFLTAVCEKQIELVIHWLRVGFIHGVMNTDNTLVSGDTIDYGPCAMLEAFDFNQVYSSIDRQGRYAFGNQPNIANWNCARLAESLLTIMESEGDAALNMLTTAIGMFSDKFNQAYQAMWASKLGILEWNESDSELLSELLVLMNEHKLDYTNTFAALTNSLLAASSDLFRVPEAIEGWYKKWQLRIVDSDLTKITKVMRFANPAVIPRNQLVEQVIDQFTESGSSQLLTQWLGVLNNPYNYEQPSSEFVEPLSSGINYHTFCGT</sequence>
<reference evidence="9 10" key="1">
    <citation type="submission" date="2018-01" db="EMBL/GenBank/DDBJ databases">
        <authorList>
            <person name="Paulsen S."/>
            <person name="Gram L.K."/>
        </authorList>
    </citation>
    <scope>NUCLEOTIDE SEQUENCE [LARGE SCALE GENOMIC DNA]</scope>
    <source>
        <strain evidence="9 10">S3790</strain>
    </source>
</reference>
<evidence type="ECO:0000256" key="8">
    <source>
        <dbReference type="HAMAP-Rule" id="MF_00692"/>
    </source>
</evidence>
<dbReference type="GO" id="GO:0000287">
    <property type="term" value="F:magnesium ion binding"/>
    <property type="evidence" value="ECO:0007669"/>
    <property type="project" value="UniProtKB-UniRule"/>
</dbReference>
<dbReference type="AlphaFoldDB" id="A0A5S3VCM2"/>
<keyword evidence="3 8" id="KW-0548">Nucleotidyltransferase</keyword>
<comment type="catalytic activity">
    <reaction evidence="8">
        <text>L-seryl-[protein] + ATP = 3-O-(5'-adenylyl)-L-seryl-[protein] + diphosphate</text>
        <dbReference type="Rhea" id="RHEA:58120"/>
        <dbReference type="Rhea" id="RHEA-COMP:9863"/>
        <dbReference type="Rhea" id="RHEA-COMP:15073"/>
        <dbReference type="ChEBI" id="CHEBI:29999"/>
        <dbReference type="ChEBI" id="CHEBI:30616"/>
        <dbReference type="ChEBI" id="CHEBI:33019"/>
        <dbReference type="ChEBI" id="CHEBI:142516"/>
        <dbReference type="EC" id="2.7.7.108"/>
    </reaction>
</comment>
<name>A0A5S3VCM2_9GAMM</name>
<comment type="function">
    <text evidence="8">Nucleotidyltransferase involved in the post-translational modification of proteins. It can catalyze the addition of adenosine monophosphate (AMP) or uridine monophosphate (UMP) to a protein, resulting in modifications known as AMPylation and UMPylation.</text>
</comment>
<dbReference type="InterPro" id="IPR003846">
    <property type="entry name" value="SelO"/>
</dbReference>
<feature type="binding site" evidence="8">
    <location>
        <position position="104"/>
    </location>
    <ligand>
        <name>ATP</name>
        <dbReference type="ChEBI" id="CHEBI:30616"/>
    </ligand>
</feature>
<reference evidence="10" key="2">
    <citation type="submission" date="2019-06" db="EMBL/GenBank/DDBJ databases">
        <title>Co-occurence of chitin degradation, pigmentation and bioactivity in marine Pseudoalteromonas.</title>
        <authorList>
            <person name="Sonnenschein E.C."/>
            <person name="Bech P.K."/>
        </authorList>
    </citation>
    <scope>NUCLEOTIDE SEQUENCE [LARGE SCALE GENOMIC DNA]</scope>
    <source>
        <strain evidence="10">S3790</strain>
    </source>
</reference>
<protein>
    <recommendedName>
        <fullName evidence="8">Protein nucleotidyltransferase YdiU</fullName>
        <ecNumber evidence="8">2.7.7.-</ecNumber>
    </recommendedName>
    <alternativeName>
        <fullName evidence="8">Protein adenylyltransferase YdiU</fullName>
        <ecNumber evidence="8">2.7.7.108</ecNumber>
    </alternativeName>
    <alternativeName>
        <fullName evidence="8">Protein uridylyltransferase YdiU</fullName>
        <ecNumber evidence="8">2.7.7.-</ecNumber>
    </alternativeName>
</protein>
<dbReference type="Pfam" id="PF02696">
    <property type="entry name" value="SelO"/>
    <property type="match status" value="1"/>
</dbReference>
<comment type="catalytic activity">
    <reaction evidence="8">
        <text>L-histidyl-[protein] + UTP = N(tele)-(5'-uridylyl)-L-histidyl-[protein] + diphosphate</text>
        <dbReference type="Rhea" id="RHEA:83891"/>
        <dbReference type="Rhea" id="RHEA-COMP:9745"/>
        <dbReference type="Rhea" id="RHEA-COMP:20239"/>
        <dbReference type="ChEBI" id="CHEBI:29979"/>
        <dbReference type="ChEBI" id="CHEBI:33019"/>
        <dbReference type="ChEBI" id="CHEBI:46398"/>
        <dbReference type="ChEBI" id="CHEBI:233474"/>
    </reaction>
</comment>
<dbReference type="HAMAP" id="MF_00692">
    <property type="entry name" value="SelO"/>
    <property type="match status" value="1"/>
</dbReference>
<feature type="binding site" evidence="8">
    <location>
        <position position="174"/>
    </location>
    <ligand>
        <name>ATP</name>
        <dbReference type="ChEBI" id="CHEBI:30616"/>
    </ligand>
</feature>
<evidence type="ECO:0000256" key="7">
    <source>
        <dbReference type="ARBA" id="ARBA00022842"/>
    </source>
</evidence>
<dbReference type="EC" id="2.7.7.108" evidence="8"/>
<evidence type="ECO:0000256" key="3">
    <source>
        <dbReference type="ARBA" id="ARBA00022695"/>
    </source>
</evidence>
<feature type="binding site" evidence="8">
    <location>
        <position position="84"/>
    </location>
    <ligand>
        <name>ATP</name>
        <dbReference type="ChEBI" id="CHEBI:30616"/>
    </ligand>
</feature>
<dbReference type="GO" id="GO:0005524">
    <property type="term" value="F:ATP binding"/>
    <property type="evidence" value="ECO:0007669"/>
    <property type="project" value="UniProtKB-UniRule"/>
</dbReference>
<comment type="catalytic activity">
    <reaction evidence="8">
        <text>L-seryl-[protein] + UTP = O-(5'-uridylyl)-L-seryl-[protein] + diphosphate</text>
        <dbReference type="Rhea" id="RHEA:64604"/>
        <dbReference type="Rhea" id="RHEA-COMP:9863"/>
        <dbReference type="Rhea" id="RHEA-COMP:16635"/>
        <dbReference type="ChEBI" id="CHEBI:29999"/>
        <dbReference type="ChEBI" id="CHEBI:33019"/>
        <dbReference type="ChEBI" id="CHEBI:46398"/>
        <dbReference type="ChEBI" id="CHEBI:156051"/>
    </reaction>
</comment>
<comment type="cofactor">
    <cofactor evidence="8">
        <name>Mg(2+)</name>
        <dbReference type="ChEBI" id="CHEBI:18420"/>
    </cofactor>
    <cofactor evidence="8">
        <name>Mn(2+)</name>
        <dbReference type="ChEBI" id="CHEBI:29035"/>
    </cofactor>
</comment>